<protein>
    <recommendedName>
        <fullName evidence="3">Aspartate/glutamate racemase family protein</fullName>
    </recommendedName>
</protein>
<reference evidence="1 2" key="1">
    <citation type="journal article" date="2014" name="Antonie Van Leeuwenhoek">
        <title>Roseivivax atlanticus sp. nov., isolated from surface seawater of the Atlantic Ocean.</title>
        <authorList>
            <person name="Li G."/>
            <person name="Lai Q."/>
            <person name="Liu X."/>
            <person name="Sun F."/>
            <person name="Shao Z."/>
        </authorList>
    </citation>
    <scope>NUCLEOTIDE SEQUENCE [LARGE SCALE GENOMIC DNA]</scope>
    <source>
        <strain evidence="1 2">22II-s10s</strain>
    </source>
</reference>
<name>W4HLE0_9RHOB</name>
<dbReference type="EMBL" id="AQQW01000004">
    <property type="protein sequence ID" value="ETW13243.1"/>
    <property type="molecule type" value="Genomic_DNA"/>
</dbReference>
<proteinExistence type="predicted"/>
<evidence type="ECO:0000313" key="1">
    <source>
        <dbReference type="EMBL" id="ETW13243.1"/>
    </source>
</evidence>
<sequence>MSRFIGILSLDTAFPRIAGDAGNPESYHLPARVSVVAGAGSTEIVRDGRPDSELVSAFRRAAETFVAEGACLVTSTCGFLVTVQADVARDLGVPVLLSGLSLVPLARAATGGAPVGVLTASAAALGPGAIRAAGAEPEDVRIAGLDGDALFASVFLTARAAQRNNFDPSEVEGRVAAAAEALVTRAPEIGLIVLECGNLPPYAEAVRRVTGRPVLSILDGARLLAPA</sequence>
<dbReference type="RefSeq" id="WP_043843698.1">
    <property type="nucleotide sequence ID" value="NZ_AQQW01000004.1"/>
</dbReference>
<evidence type="ECO:0008006" key="3">
    <source>
        <dbReference type="Google" id="ProtNLM"/>
    </source>
</evidence>
<keyword evidence="2" id="KW-1185">Reference proteome</keyword>
<organism evidence="1 2">
    <name type="scientific">Roseivivax marinus</name>
    <dbReference type="NCBI Taxonomy" id="1379903"/>
    <lineage>
        <taxon>Bacteria</taxon>
        <taxon>Pseudomonadati</taxon>
        <taxon>Pseudomonadota</taxon>
        <taxon>Alphaproteobacteria</taxon>
        <taxon>Rhodobacterales</taxon>
        <taxon>Roseobacteraceae</taxon>
        <taxon>Roseivivax</taxon>
    </lineage>
</organism>
<dbReference type="AlphaFoldDB" id="W4HLE0"/>
<gene>
    <name evidence="1" type="ORF">ATO8_08526</name>
</gene>
<accession>W4HLE0</accession>
<dbReference type="STRING" id="1379903.ATO8_08526"/>
<dbReference type="eggNOG" id="COG1794">
    <property type="taxonomic scope" value="Bacteria"/>
</dbReference>
<dbReference type="Proteomes" id="UP000019063">
    <property type="component" value="Unassembled WGS sequence"/>
</dbReference>
<evidence type="ECO:0000313" key="2">
    <source>
        <dbReference type="Proteomes" id="UP000019063"/>
    </source>
</evidence>
<comment type="caution">
    <text evidence="1">The sequence shown here is derived from an EMBL/GenBank/DDBJ whole genome shotgun (WGS) entry which is preliminary data.</text>
</comment>